<sequence>MGGSSGSVPKVWRLYTTEEIQNSPSRPFMTLEKENLTRKQHTKLIKSAGQELKFSQTAGPVVVGAACTFFHRYFMMKSFAHNDPLIFAAASLFLACKTEDNPRALQDIYFTMFKLRYGKSHPDIVRKLQANKPFVEELRDTILTAERALMYTLGFEFEYIHPFKYYSEVLAGMGLKEEQMQPGTPQAIISSIMDANLSSVLLMGTSRHLCAAATQFILVNVGKHQIPLVEGKPWYVAFEPAAPELIPNIVTEMGRWYTIRPTAARTSRAVASHTAESAGPTPTSQPAAPVKRPALPGSQQHTSASAPPAQARRDDALTIYGPEKHPAAELLPAGLFPAAA</sequence>
<gene>
    <name evidence="4" type="ORF">WJX72_001586</name>
</gene>
<feature type="compositionally biased region" description="Basic and acidic residues" evidence="2">
    <location>
        <begin position="311"/>
        <end position="323"/>
    </location>
</feature>
<evidence type="ECO:0000313" key="4">
    <source>
        <dbReference type="EMBL" id="KAK9806105.1"/>
    </source>
</evidence>
<dbReference type="InterPro" id="IPR043198">
    <property type="entry name" value="Cyclin/Ssn8"/>
</dbReference>
<dbReference type="InterPro" id="IPR036915">
    <property type="entry name" value="Cyclin-like_sf"/>
</dbReference>
<evidence type="ECO:0000313" key="5">
    <source>
        <dbReference type="Proteomes" id="UP001489004"/>
    </source>
</evidence>
<evidence type="ECO:0000259" key="3">
    <source>
        <dbReference type="SMART" id="SM00385"/>
    </source>
</evidence>
<reference evidence="4 5" key="1">
    <citation type="journal article" date="2024" name="Nat. Commun.">
        <title>Phylogenomics reveals the evolutionary origins of lichenization in chlorophyte algae.</title>
        <authorList>
            <person name="Puginier C."/>
            <person name="Libourel C."/>
            <person name="Otte J."/>
            <person name="Skaloud P."/>
            <person name="Haon M."/>
            <person name="Grisel S."/>
            <person name="Petersen M."/>
            <person name="Berrin J.G."/>
            <person name="Delaux P.M."/>
            <person name="Dal Grande F."/>
            <person name="Keller J."/>
        </authorList>
    </citation>
    <scope>NUCLEOTIDE SEQUENCE [LARGE SCALE GENOMIC DNA]</scope>
    <source>
        <strain evidence="4 5">SAG 2043</strain>
    </source>
</reference>
<dbReference type="InterPro" id="IPR013763">
    <property type="entry name" value="Cyclin-like_dom"/>
</dbReference>
<evidence type="ECO:0000256" key="2">
    <source>
        <dbReference type="SAM" id="MobiDB-lite"/>
    </source>
</evidence>
<comment type="caution">
    <text evidence="4">The sequence shown here is derived from an EMBL/GenBank/DDBJ whole genome shotgun (WGS) entry which is preliminary data.</text>
</comment>
<protein>
    <recommendedName>
        <fullName evidence="3">Cyclin-like domain-containing protein</fullName>
    </recommendedName>
</protein>
<dbReference type="PANTHER" id="PTHR10026">
    <property type="entry name" value="CYCLIN"/>
    <property type="match status" value="1"/>
</dbReference>
<evidence type="ECO:0000256" key="1">
    <source>
        <dbReference type="RuleBase" id="RU000383"/>
    </source>
</evidence>
<comment type="similarity">
    <text evidence="1">Belongs to the cyclin family.</text>
</comment>
<name>A0AAW1PCT2_9CHLO</name>
<dbReference type="InterPro" id="IPR006671">
    <property type="entry name" value="Cyclin_N"/>
</dbReference>
<dbReference type="Gene3D" id="1.10.472.10">
    <property type="entry name" value="Cyclin-like"/>
    <property type="match status" value="1"/>
</dbReference>
<dbReference type="GO" id="GO:0006357">
    <property type="term" value="P:regulation of transcription by RNA polymerase II"/>
    <property type="evidence" value="ECO:0007669"/>
    <property type="project" value="InterPro"/>
</dbReference>
<feature type="domain" description="Cyclin-like" evidence="3">
    <location>
        <begin position="43"/>
        <end position="151"/>
    </location>
</feature>
<dbReference type="EMBL" id="JALJOR010000014">
    <property type="protein sequence ID" value="KAK9806105.1"/>
    <property type="molecule type" value="Genomic_DNA"/>
</dbReference>
<dbReference type="SMART" id="SM00385">
    <property type="entry name" value="CYCLIN"/>
    <property type="match status" value="1"/>
</dbReference>
<dbReference type="SUPFAM" id="SSF47954">
    <property type="entry name" value="Cyclin-like"/>
    <property type="match status" value="1"/>
</dbReference>
<keyword evidence="1" id="KW-0195">Cyclin</keyword>
<keyword evidence="5" id="KW-1185">Reference proteome</keyword>
<dbReference type="GO" id="GO:0016538">
    <property type="term" value="F:cyclin-dependent protein serine/threonine kinase regulator activity"/>
    <property type="evidence" value="ECO:0007669"/>
    <property type="project" value="InterPro"/>
</dbReference>
<dbReference type="Proteomes" id="UP001489004">
    <property type="component" value="Unassembled WGS sequence"/>
</dbReference>
<dbReference type="Pfam" id="PF00134">
    <property type="entry name" value="Cyclin_N"/>
    <property type="match status" value="1"/>
</dbReference>
<dbReference type="AlphaFoldDB" id="A0AAW1PCT2"/>
<proteinExistence type="inferred from homology"/>
<feature type="region of interest" description="Disordered" evidence="2">
    <location>
        <begin position="268"/>
        <end position="323"/>
    </location>
</feature>
<organism evidence="4 5">
    <name type="scientific">[Myrmecia] bisecta</name>
    <dbReference type="NCBI Taxonomy" id="41462"/>
    <lineage>
        <taxon>Eukaryota</taxon>
        <taxon>Viridiplantae</taxon>
        <taxon>Chlorophyta</taxon>
        <taxon>core chlorophytes</taxon>
        <taxon>Trebouxiophyceae</taxon>
        <taxon>Trebouxiales</taxon>
        <taxon>Trebouxiaceae</taxon>
        <taxon>Myrmecia</taxon>
    </lineage>
</organism>
<accession>A0AAW1PCT2</accession>